<evidence type="ECO:0000313" key="4">
    <source>
        <dbReference type="Proteomes" id="UP000663864"/>
    </source>
</evidence>
<sequence length="93" mass="10851">MIQYSLIRYCTTSSIAGENHSTKEYIIKIFVTCMAIADLVHIFSFLNYHWTYGSSLNLSSIGNLYLSTGLFTARIIFLWLNVQNEKKKQRKKY</sequence>
<keyword evidence="1" id="KW-1133">Transmembrane helix</keyword>
<dbReference type="EMBL" id="CAJOBD010004106">
    <property type="protein sequence ID" value="CAF3980726.1"/>
    <property type="molecule type" value="Genomic_DNA"/>
</dbReference>
<keyword evidence="1" id="KW-0812">Transmembrane</keyword>
<comment type="caution">
    <text evidence="2">The sequence shown here is derived from an EMBL/GenBank/DDBJ whole genome shotgun (WGS) entry which is preliminary data.</text>
</comment>
<feature type="transmembrane region" description="Helical" evidence="1">
    <location>
        <begin position="64"/>
        <end position="82"/>
    </location>
</feature>
<feature type="transmembrane region" description="Helical" evidence="1">
    <location>
        <begin position="25"/>
        <end position="44"/>
    </location>
</feature>
<protein>
    <submittedName>
        <fullName evidence="2">Uncharacterized protein</fullName>
    </submittedName>
</protein>
<dbReference type="EMBL" id="CAJNOT010002522">
    <property type="protein sequence ID" value="CAF1323466.1"/>
    <property type="molecule type" value="Genomic_DNA"/>
</dbReference>
<accession>A0A815FC35</accession>
<dbReference type="Proteomes" id="UP000663836">
    <property type="component" value="Unassembled WGS sequence"/>
</dbReference>
<gene>
    <name evidence="3" type="ORF">JBS370_LOCUS25165</name>
    <name evidence="2" type="ORF">ZHD862_LOCUS29135</name>
</gene>
<dbReference type="Proteomes" id="UP000663864">
    <property type="component" value="Unassembled WGS sequence"/>
</dbReference>
<reference evidence="2" key="1">
    <citation type="submission" date="2021-02" db="EMBL/GenBank/DDBJ databases">
        <authorList>
            <person name="Nowell W R."/>
        </authorList>
    </citation>
    <scope>NUCLEOTIDE SEQUENCE</scope>
</reference>
<organism evidence="2 4">
    <name type="scientific">Rotaria sordida</name>
    <dbReference type="NCBI Taxonomy" id="392033"/>
    <lineage>
        <taxon>Eukaryota</taxon>
        <taxon>Metazoa</taxon>
        <taxon>Spiralia</taxon>
        <taxon>Gnathifera</taxon>
        <taxon>Rotifera</taxon>
        <taxon>Eurotatoria</taxon>
        <taxon>Bdelloidea</taxon>
        <taxon>Philodinida</taxon>
        <taxon>Philodinidae</taxon>
        <taxon>Rotaria</taxon>
    </lineage>
</organism>
<evidence type="ECO:0000313" key="3">
    <source>
        <dbReference type="EMBL" id="CAF3980726.1"/>
    </source>
</evidence>
<evidence type="ECO:0000313" key="2">
    <source>
        <dbReference type="EMBL" id="CAF1323466.1"/>
    </source>
</evidence>
<keyword evidence="1" id="KW-0472">Membrane</keyword>
<evidence type="ECO:0000256" key="1">
    <source>
        <dbReference type="SAM" id="Phobius"/>
    </source>
</evidence>
<proteinExistence type="predicted"/>
<dbReference type="AlphaFoldDB" id="A0A815FC35"/>
<name>A0A815FC35_9BILA</name>